<evidence type="ECO:0000256" key="7">
    <source>
        <dbReference type="ARBA" id="ARBA00023125"/>
    </source>
</evidence>
<dbReference type="Gene3D" id="3.30.160.60">
    <property type="entry name" value="Classic Zinc Finger"/>
    <property type="match status" value="13"/>
</dbReference>
<feature type="domain" description="C2H2-type" evidence="11">
    <location>
        <begin position="663"/>
        <end position="690"/>
    </location>
</feature>
<dbReference type="GO" id="GO:0005634">
    <property type="term" value="C:nucleus"/>
    <property type="evidence" value="ECO:0007669"/>
    <property type="project" value="UniProtKB-SubCell"/>
</dbReference>
<feature type="domain" description="C2H2-type" evidence="11">
    <location>
        <begin position="702"/>
        <end position="729"/>
    </location>
</feature>
<evidence type="ECO:0000256" key="3">
    <source>
        <dbReference type="ARBA" id="ARBA00022723"/>
    </source>
</evidence>
<feature type="domain" description="C2H2-type" evidence="11">
    <location>
        <begin position="241"/>
        <end position="268"/>
    </location>
</feature>
<proteinExistence type="inferred from homology"/>
<evidence type="ECO:0000256" key="2">
    <source>
        <dbReference type="ARBA" id="ARBA00006991"/>
    </source>
</evidence>
<evidence type="ECO:0000256" key="4">
    <source>
        <dbReference type="ARBA" id="ARBA00022737"/>
    </source>
</evidence>
<keyword evidence="3" id="KW-0479">Metal-binding</keyword>
<feature type="domain" description="C2H2-type" evidence="11">
    <location>
        <begin position="341"/>
        <end position="368"/>
    </location>
</feature>
<feature type="domain" description="C2H2-type" evidence="11">
    <location>
        <begin position="484"/>
        <end position="511"/>
    </location>
</feature>
<dbReference type="SUPFAM" id="SSF57667">
    <property type="entry name" value="beta-beta-alpha zinc fingers"/>
    <property type="match status" value="9"/>
</dbReference>
<feature type="domain" description="C2H2-type" evidence="11">
    <location>
        <begin position="181"/>
        <end position="208"/>
    </location>
</feature>
<evidence type="ECO:0000256" key="9">
    <source>
        <dbReference type="PROSITE-ProRule" id="PRU00042"/>
    </source>
</evidence>
<reference evidence="12" key="2">
    <citation type="submission" date="2025-09" db="UniProtKB">
        <authorList>
            <consortium name="Ensembl"/>
        </authorList>
    </citation>
    <scope>IDENTIFICATION</scope>
</reference>
<feature type="domain" description="C2H2-type" evidence="11">
    <location>
        <begin position="732"/>
        <end position="759"/>
    </location>
</feature>
<feature type="domain" description="C2H2-type" evidence="11">
    <location>
        <begin position="213"/>
        <end position="240"/>
    </location>
</feature>
<dbReference type="SMART" id="SM00355">
    <property type="entry name" value="ZnF_C2H2"/>
    <property type="match status" value="19"/>
</dbReference>
<dbReference type="GO" id="GO:0008270">
    <property type="term" value="F:zinc ion binding"/>
    <property type="evidence" value="ECO:0007669"/>
    <property type="project" value="UniProtKB-KW"/>
</dbReference>
<dbReference type="PANTHER" id="PTHR24376">
    <property type="entry name" value="ZINC FINGER PROTEIN"/>
    <property type="match status" value="1"/>
</dbReference>
<dbReference type="Pfam" id="PF13912">
    <property type="entry name" value="zf-C2H2_6"/>
    <property type="match status" value="1"/>
</dbReference>
<dbReference type="FunFam" id="3.30.160.60:FF:000202">
    <property type="entry name" value="Zinc finger protein 574"/>
    <property type="match status" value="1"/>
</dbReference>
<sequence>MHPVVVLMNMESTDINNTYNCAECLHTANSVDNLIEHHYCCHPMPSYQFCKTCNVYMLKNEQDKDHLCGLIGHQRAHATKTPYSCKYCNKGFWNKTQQRNHNRKCRNVTQCLDIPVKAEIDDEFVSKSKDNFRTVATTTRAKVSPTNVLCKEEPEDESTQSSYGNQDSSTNSSAERKTVQYQCSECEKSFTDGLLLISHLEDHGREEQERRSNKCSKCGRRFSNQGNLRRHMKLHMAHQRYFCSLCTKIFSTRSELENHNASHQSNKPFSCKLCEQRFLTRLALCEHYSGDTNDSDEDQNLDSDSDSDSAPYFPCHVCGKTFPTSESLEDHQLCHLGKKPHECAECGKCFFQASQLQQHQRMHKSEFQCQTCGRGFVTLFALRTHKHSHGRTRPFRCSKCDLGFAGPTQLAEHMSTHREESFPCDILLGDVASPSFSKGEHKQSKSVFGHSTDFRYRCGICNERFRDPEELSEHGCLEAAERPYICTECNKHFLHASHLKKHRNTHQQSWSDREYPCNQCNSSFSSSQHFLCHLETHVGTATEDVQEQDSPDGLICPVCHQCFASATELIHHFPMHPDCAPEMEKAECDATEGELEGQELLQPTTPAEYECSLCSGIFLGKEALLDVTGEDLYKCHECTMQFSSKSSLLEHQNNQHLNNGKEFKCETCGKTFAKKRYLRKHQLRQHGPKEHATTTAELDKIFKCVQCRARFYTAQDLSKHMRLHAEKQAGEYRCDMCYKSFSKRALLRQHQESHVGEVVYECTECDKAFAFPHLLEEHQHSHAAPSE</sequence>
<feature type="domain" description="C2H2-type" evidence="11">
    <location>
        <begin position="313"/>
        <end position="340"/>
    </location>
</feature>
<feature type="compositionally biased region" description="Polar residues" evidence="10">
    <location>
        <begin position="159"/>
        <end position="175"/>
    </location>
</feature>
<keyword evidence="7" id="KW-0238">DNA-binding</keyword>
<dbReference type="InterPro" id="IPR013087">
    <property type="entry name" value="Znf_C2H2_type"/>
</dbReference>
<protein>
    <recommendedName>
        <fullName evidence="11">C2H2-type domain-containing protein</fullName>
    </recommendedName>
</protein>
<dbReference type="PROSITE" id="PS50157">
    <property type="entry name" value="ZINC_FINGER_C2H2_2"/>
    <property type="match status" value="16"/>
</dbReference>
<dbReference type="InterPro" id="IPR036236">
    <property type="entry name" value="Znf_C2H2_sf"/>
</dbReference>
<keyword evidence="6" id="KW-0862">Zinc</keyword>
<dbReference type="Proteomes" id="UP000261380">
    <property type="component" value="Unplaced"/>
</dbReference>
<dbReference type="GO" id="GO:0032502">
    <property type="term" value="P:developmental process"/>
    <property type="evidence" value="ECO:0007669"/>
    <property type="project" value="UniProtKB-ARBA"/>
</dbReference>
<dbReference type="GO" id="GO:0000978">
    <property type="term" value="F:RNA polymerase II cis-regulatory region sequence-specific DNA binding"/>
    <property type="evidence" value="ECO:0007669"/>
    <property type="project" value="TreeGrafter"/>
</dbReference>
<feature type="domain" description="C2H2-type" evidence="11">
    <location>
        <begin position="760"/>
        <end position="787"/>
    </location>
</feature>
<dbReference type="FunFam" id="3.30.160.60:FF:000446">
    <property type="entry name" value="Zinc finger protein"/>
    <property type="match status" value="1"/>
</dbReference>
<dbReference type="PANTHER" id="PTHR24376:SF235">
    <property type="entry name" value="C2H2-TYPE DOMAIN-CONTAINING PROTEIN"/>
    <property type="match status" value="1"/>
</dbReference>
<dbReference type="FunFam" id="3.30.160.60:FF:001437">
    <property type="entry name" value="Zinc finger protein 594"/>
    <property type="match status" value="1"/>
</dbReference>
<evidence type="ECO:0000313" key="12">
    <source>
        <dbReference type="Ensembl" id="ENSXCOP00000011267.1"/>
    </source>
</evidence>
<evidence type="ECO:0000256" key="1">
    <source>
        <dbReference type="ARBA" id="ARBA00004123"/>
    </source>
</evidence>
<reference evidence="12" key="1">
    <citation type="submission" date="2025-08" db="UniProtKB">
        <authorList>
            <consortium name="Ensembl"/>
        </authorList>
    </citation>
    <scope>IDENTIFICATION</scope>
</reference>
<keyword evidence="4" id="KW-0677">Repeat</keyword>
<keyword evidence="8" id="KW-0539">Nucleus</keyword>
<evidence type="ECO:0000259" key="11">
    <source>
        <dbReference type="PROSITE" id="PS50157"/>
    </source>
</evidence>
<keyword evidence="13" id="KW-1185">Reference proteome</keyword>
<feature type="domain" description="C2H2-type" evidence="11">
    <location>
        <begin position="395"/>
        <end position="422"/>
    </location>
</feature>
<feature type="domain" description="C2H2-type" evidence="11">
    <location>
        <begin position="515"/>
        <end position="542"/>
    </location>
</feature>
<dbReference type="GeneTree" id="ENSGT01150000286939"/>
<keyword evidence="5 9" id="KW-0863">Zinc-finger</keyword>
<name>A0A3B5LK31_9TELE</name>
<feature type="domain" description="C2H2-type" evidence="11">
    <location>
        <begin position="367"/>
        <end position="394"/>
    </location>
</feature>
<feature type="region of interest" description="Disordered" evidence="10">
    <location>
        <begin position="146"/>
        <end position="175"/>
    </location>
</feature>
<organism evidence="12 13">
    <name type="scientific">Xiphophorus couchianus</name>
    <name type="common">Monterrey platyfish</name>
    <dbReference type="NCBI Taxonomy" id="32473"/>
    <lineage>
        <taxon>Eukaryota</taxon>
        <taxon>Metazoa</taxon>
        <taxon>Chordata</taxon>
        <taxon>Craniata</taxon>
        <taxon>Vertebrata</taxon>
        <taxon>Euteleostomi</taxon>
        <taxon>Actinopterygii</taxon>
        <taxon>Neopterygii</taxon>
        <taxon>Teleostei</taxon>
        <taxon>Neoteleostei</taxon>
        <taxon>Acanthomorphata</taxon>
        <taxon>Ovalentaria</taxon>
        <taxon>Atherinomorphae</taxon>
        <taxon>Cyprinodontiformes</taxon>
        <taxon>Poeciliidae</taxon>
        <taxon>Poeciliinae</taxon>
        <taxon>Xiphophorus</taxon>
    </lineage>
</organism>
<evidence type="ECO:0000256" key="10">
    <source>
        <dbReference type="SAM" id="MobiDB-lite"/>
    </source>
</evidence>
<dbReference type="GO" id="GO:0001228">
    <property type="term" value="F:DNA-binding transcription activator activity, RNA polymerase II-specific"/>
    <property type="evidence" value="ECO:0007669"/>
    <property type="project" value="TreeGrafter"/>
</dbReference>
<comment type="subcellular location">
    <subcellularLocation>
        <location evidence="1">Nucleus</location>
    </subcellularLocation>
</comment>
<evidence type="ECO:0000256" key="8">
    <source>
        <dbReference type="ARBA" id="ARBA00023242"/>
    </source>
</evidence>
<dbReference type="Pfam" id="PF00096">
    <property type="entry name" value="zf-C2H2"/>
    <property type="match status" value="10"/>
</dbReference>
<feature type="domain" description="C2H2-type" evidence="11">
    <location>
        <begin position="456"/>
        <end position="483"/>
    </location>
</feature>
<dbReference type="AlphaFoldDB" id="A0A3B5LK31"/>
<dbReference type="PROSITE" id="PS00028">
    <property type="entry name" value="ZINC_FINGER_C2H2_1"/>
    <property type="match status" value="15"/>
</dbReference>
<evidence type="ECO:0000313" key="13">
    <source>
        <dbReference type="Proteomes" id="UP000261380"/>
    </source>
</evidence>
<evidence type="ECO:0000256" key="5">
    <source>
        <dbReference type="ARBA" id="ARBA00022771"/>
    </source>
</evidence>
<feature type="domain" description="C2H2-type" evidence="11">
    <location>
        <begin position="554"/>
        <end position="581"/>
    </location>
</feature>
<feature type="domain" description="C2H2-type" evidence="11">
    <location>
        <begin position="633"/>
        <end position="661"/>
    </location>
</feature>
<accession>A0A3B5LK31</accession>
<dbReference type="Ensembl" id="ENSXCOT00000011398.1">
    <property type="protein sequence ID" value="ENSXCOP00000011267.1"/>
    <property type="gene ID" value="ENSXCOG00000008511.1"/>
</dbReference>
<comment type="similarity">
    <text evidence="2">Belongs to the krueppel C2H2-type zinc-finger protein family.</text>
</comment>
<evidence type="ECO:0000256" key="6">
    <source>
        <dbReference type="ARBA" id="ARBA00022833"/>
    </source>
</evidence>